<proteinExistence type="predicted"/>
<dbReference type="AlphaFoldDB" id="A0A2P5Y0H0"/>
<name>A0A2P5Y0H0_GOSBA</name>
<reference evidence="1 2" key="1">
    <citation type="submission" date="2015-01" db="EMBL/GenBank/DDBJ databases">
        <title>Genome of allotetraploid Gossypium barbadense reveals genomic plasticity and fiber elongation in cotton evolution.</title>
        <authorList>
            <person name="Chen X."/>
            <person name="Liu X."/>
            <person name="Zhao B."/>
            <person name="Zheng H."/>
            <person name="Hu Y."/>
            <person name="Lu G."/>
            <person name="Yang C."/>
            <person name="Chen J."/>
            <person name="Shan C."/>
            <person name="Zhang L."/>
            <person name="Zhou Y."/>
            <person name="Wang L."/>
            <person name="Guo W."/>
            <person name="Bai Y."/>
            <person name="Ruan J."/>
            <person name="Shangguan X."/>
            <person name="Mao Y."/>
            <person name="Jiang J."/>
            <person name="Zhu Y."/>
            <person name="Lei J."/>
            <person name="Kang H."/>
            <person name="Chen S."/>
            <person name="He X."/>
            <person name="Wang R."/>
            <person name="Wang Y."/>
            <person name="Chen J."/>
            <person name="Wang L."/>
            <person name="Yu S."/>
            <person name="Wang B."/>
            <person name="Wei J."/>
            <person name="Song S."/>
            <person name="Lu X."/>
            <person name="Gao Z."/>
            <person name="Gu W."/>
            <person name="Deng X."/>
            <person name="Ma D."/>
            <person name="Wang S."/>
            <person name="Liang W."/>
            <person name="Fang L."/>
            <person name="Cai C."/>
            <person name="Zhu X."/>
            <person name="Zhou B."/>
            <person name="Zhang Y."/>
            <person name="Chen Z."/>
            <person name="Xu S."/>
            <person name="Zhu R."/>
            <person name="Wang S."/>
            <person name="Zhang T."/>
            <person name="Zhao G."/>
        </authorList>
    </citation>
    <scope>NUCLEOTIDE SEQUENCE [LARGE SCALE GENOMIC DNA]</scope>
    <source>
        <strain evidence="2">cv. Xinhai21</strain>
        <tissue evidence="1">Leaf</tissue>
    </source>
</reference>
<protein>
    <submittedName>
        <fullName evidence="1">Uncharacterized protein</fullName>
    </submittedName>
</protein>
<dbReference type="Proteomes" id="UP000239757">
    <property type="component" value="Unassembled WGS sequence"/>
</dbReference>
<evidence type="ECO:0000313" key="1">
    <source>
        <dbReference type="EMBL" id="PPS09083.1"/>
    </source>
</evidence>
<dbReference type="OrthoDB" id="1227454at2759"/>
<dbReference type="EMBL" id="KZ663908">
    <property type="protein sequence ID" value="PPS09083.1"/>
    <property type="molecule type" value="Genomic_DNA"/>
</dbReference>
<evidence type="ECO:0000313" key="2">
    <source>
        <dbReference type="Proteomes" id="UP000239757"/>
    </source>
</evidence>
<gene>
    <name evidence="1" type="ORF">GOBAR_AA11563</name>
</gene>
<organism evidence="1 2">
    <name type="scientific">Gossypium barbadense</name>
    <name type="common">Sea Island cotton</name>
    <name type="synonym">Hibiscus barbadensis</name>
    <dbReference type="NCBI Taxonomy" id="3634"/>
    <lineage>
        <taxon>Eukaryota</taxon>
        <taxon>Viridiplantae</taxon>
        <taxon>Streptophyta</taxon>
        <taxon>Embryophyta</taxon>
        <taxon>Tracheophyta</taxon>
        <taxon>Spermatophyta</taxon>
        <taxon>Magnoliopsida</taxon>
        <taxon>eudicotyledons</taxon>
        <taxon>Gunneridae</taxon>
        <taxon>Pentapetalae</taxon>
        <taxon>rosids</taxon>
        <taxon>malvids</taxon>
        <taxon>Malvales</taxon>
        <taxon>Malvaceae</taxon>
        <taxon>Malvoideae</taxon>
        <taxon>Gossypium</taxon>
    </lineage>
</organism>
<accession>A0A2P5Y0H0</accession>
<sequence length="259" mass="29429">MSASQRMRVCMKRKQRSDKLWEMFNASQQQFLSHSLLTTNQPHGPLKMAIMEIEQALGWRDQSSNPQGKFQATSTRENSQGCLHPNILRRIPALIHPAPVTYISQSIKKNLSPNLAQSYLNLPARSSTFRDSCSRIQVSDLSSSRRHTVIDNKGGMWIMWNSNRITIDSIFNTEQEIHATVKVLSSNTCWSLFYLSNIRDGTNLIQERFDLALANPQMETLVLILITAIFSSFLKCPIPILDKNPADMVQPSGLYKSYP</sequence>